<name>A0A7G8BFH9_9BACT</name>
<evidence type="ECO:0000313" key="1">
    <source>
        <dbReference type="EMBL" id="QNI31299.1"/>
    </source>
</evidence>
<proteinExistence type="predicted"/>
<accession>A0A7G8BFH9</accession>
<evidence type="ECO:0000313" key="2">
    <source>
        <dbReference type="Proteomes" id="UP000515312"/>
    </source>
</evidence>
<sequence length="119" mass="13906">MDELKFDEFADFIREYRQVPDRKRISPETQFERDLGLTGDDGSDLLEATEKRFRVTLASEEKGLRETFNLGPNEYLFHSEGWDIFPFRFTSLFGVEPTVREFTVGELFEAVRKAKAVTK</sequence>
<gene>
    <name evidence="1" type="ORF">H7849_19725</name>
</gene>
<dbReference type="EMBL" id="CP060394">
    <property type="protein sequence ID" value="QNI31299.1"/>
    <property type="molecule type" value="Genomic_DNA"/>
</dbReference>
<dbReference type="AlphaFoldDB" id="A0A7G8BFH9"/>
<keyword evidence="2" id="KW-1185">Reference proteome</keyword>
<reference evidence="1 2" key="1">
    <citation type="submission" date="2020-08" db="EMBL/GenBank/DDBJ databases">
        <title>Edaphobacter telluris sp. nov. and Acidobacterium dinghuensis sp. nov., two acidobacteria isolated from forest soil.</title>
        <authorList>
            <person name="Fu J."/>
            <person name="Qiu L."/>
        </authorList>
    </citation>
    <scope>NUCLEOTIDE SEQUENCE [LARGE SCALE GENOMIC DNA]</scope>
    <source>
        <strain evidence="1">4Y35</strain>
    </source>
</reference>
<protein>
    <submittedName>
        <fullName evidence="1">DUF1493 family protein</fullName>
    </submittedName>
</protein>
<dbReference type="RefSeq" id="WP_186741826.1">
    <property type="nucleotide sequence ID" value="NZ_CP060394.1"/>
</dbReference>
<organism evidence="1 2">
    <name type="scientific">Alloacidobacterium dinghuense</name>
    <dbReference type="NCBI Taxonomy" id="2763107"/>
    <lineage>
        <taxon>Bacteria</taxon>
        <taxon>Pseudomonadati</taxon>
        <taxon>Acidobacteriota</taxon>
        <taxon>Terriglobia</taxon>
        <taxon>Terriglobales</taxon>
        <taxon>Acidobacteriaceae</taxon>
        <taxon>Alloacidobacterium</taxon>
    </lineage>
</organism>
<dbReference type="KEGG" id="adin:H7849_19725"/>
<dbReference type="Proteomes" id="UP000515312">
    <property type="component" value="Chromosome"/>
</dbReference>